<dbReference type="HOGENOM" id="CLU_041201_1_0_1"/>
<feature type="signal peptide" evidence="1">
    <location>
        <begin position="1"/>
        <end position="24"/>
    </location>
</feature>
<gene>
    <name evidence="3" type="ORF">LOTGIDRAFT_226726</name>
</gene>
<dbReference type="Proteomes" id="UP000030746">
    <property type="component" value="Unassembled WGS sequence"/>
</dbReference>
<sequence length="298" mass="32615">MARPRRILILFMIYLFGFINGVNGNAKLIDPPNRSSMWRYGFDVPVNKQDGYLNCGGIVVSTLQNNQGRCGICGDNFSAQKENEYGGKYGTGFIGKNYTQGETVPFTVQFVLGRPGNFQFRICKLESKMQEATQECLNRTTLATADGATKLKIASSPRNKNVTFDIVLPTDLNCERCVLQWTYTTSVVYGCDKQNNCCFGCGIQERYVNCADIRINPSQAALTAAAMTTTNAPPEDTTTTVPPGSVGGSAPVSSNVSFISLTPRQLEIKNEHSWQNVSHCTLHGVAGLHKPSVQNSRT</sequence>
<feature type="domain" description="Chitin-binding type-4" evidence="2">
    <location>
        <begin position="49"/>
        <end position="213"/>
    </location>
</feature>
<organism evidence="3 4">
    <name type="scientific">Lottia gigantea</name>
    <name type="common">Giant owl limpet</name>
    <dbReference type="NCBI Taxonomy" id="225164"/>
    <lineage>
        <taxon>Eukaryota</taxon>
        <taxon>Metazoa</taxon>
        <taxon>Spiralia</taxon>
        <taxon>Lophotrochozoa</taxon>
        <taxon>Mollusca</taxon>
        <taxon>Gastropoda</taxon>
        <taxon>Patellogastropoda</taxon>
        <taxon>Lottioidea</taxon>
        <taxon>Lottiidae</taxon>
        <taxon>Lottia</taxon>
    </lineage>
</organism>
<dbReference type="OrthoDB" id="64893at2759"/>
<dbReference type="Pfam" id="PF03067">
    <property type="entry name" value="LPMO_10"/>
    <property type="match status" value="1"/>
</dbReference>
<feature type="chain" id="PRO_5004717931" description="Chitin-binding type-4 domain-containing protein" evidence="1">
    <location>
        <begin position="25"/>
        <end position="298"/>
    </location>
</feature>
<dbReference type="GeneID" id="20247361"/>
<reference evidence="3 4" key="1">
    <citation type="journal article" date="2013" name="Nature">
        <title>Insights into bilaterian evolution from three spiralian genomes.</title>
        <authorList>
            <person name="Simakov O."/>
            <person name="Marletaz F."/>
            <person name="Cho S.J."/>
            <person name="Edsinger-Gonzales E."/>
            <person name="Havlak P."/>
            <person name="Hellsten U."/>
            <person name="Kuo D.H."/>
            <person name="Larsson T."/>
            <person name="Lv J."/>
            <person name="Arendt D."/>
            <person name="Savage R."/>
            <person name="Osoegawa K."/>
            <person name="de Jong P."/>
            <person name="Grimwood J."/>
            <person name="Chapman J.A."/>
            <person name="Shapiro H."/>
            <person name="Aerts A."/>
            <person name="Otillar R.P."/>
            <person name="Terry A.Y."/>
            <person name="Boore J.L."/>
            <person name="Grigoriev I.V."/>
            <person name="Lindberg D.R."/>
            <person name="Seaver E.C."/>
            <person name="Weisblat D.A."/>
            <person name="Putnam N.H."/>
            <person name="Rokhsar D.S."/>
        </authorList>
    </citation>
    <scope>NUCLEOTIDE SEQUENCE [LARGE SCALE GENOMIC DNA]</scope>
</reference>
<dbReference type="KEGG" id="lgi:LOTGIDRAFT_226726"/>
<keyword evidence="1" id="KW-0732">Signal</keyword>
<evidence type="ECO:0000313" key="3">
    <source>
        <dbReference type="EMBL" id="ESO98059.1"/>
    </source>
</evidence>
<dbReference type="CTD" id="20247361"/>
<evidence type="ECO:0000313" key="4">
    <source>
        <dbReference type="Proteomes" id="UP000030746"/>
    </source>
</evidence>
<evidence type="ECO:0000259" key="2">
    <source>
        <dbReference type="Pfam" id="PF03067"/>
    </source>
</evidence>
<keyword evidence="4" id="KW-1185">Reference proteome</keyword>
<proteinExistence type="predicted"/>
<dbReference type="OMA" id="CEHCVFR"/>
<accession>V4C8J2</accession>
<protein>
    <recommendedName>
        <fullName evidence="2">Chitin-binding type-4 domain-containing protein</fullName>
    </recommendedName>
</protein>
<dbReference type="AlphaFoldDB" id="V4C8J2"/>
<dbReference type="EMBL" id="KB201283">
    <property type="protein sequence ID" value="ESO98059.1"/>
    <property type="molecule type" value="Genomic_DNA"/>
</dbReference>
<evidence type="ECO:0000256" key="1">
    <source>
        <dbReference type="SAM" id="SignalP"/>
    </source>
</evidence>
<dbReference type="RefSeq" id="XP_009051264.1">
    <property type="nucleotide sequence ID" value="XM_009053016.1"/>
</dbReference>
<name>V4C8J2_LOTGI</name>
<dbReference type="InterPro" id="IPR004302">
    <property type="entry name" value="Cellulose/chitin-bd_N"/>
</dbReference>